<dbReference type="EMBL" id="LAZR01000211">
    <property type="protein sequence ID" value="KKN81707.1"/>
    <property type="molecule type" value="Genomic_DNA"/>
</dbReference>
<organism evidence="1">
    <name type="scientific">marine sediment metagenome</name>
    <dbReference type="NCBI Taxonomy" id="412755"/>
    <lineage>
        <taxon>unclassified sequences</taxon>
        <taxon>metagenomes</taxon>
        <taxon>ecological metagenomes</taxon>
    </lineage>
</organism>
<gene>
    <name evidence="1" type="ORF">LCGC14_0316190</name>
</gene>
<reference evidence="1" key="1">
    <citation type="journal article" date="2015" name="Nature">
        <title>Complex archaea that bridge the gap between prokaryotes and eukaryotes.</title>
        <authorList>
            <person name="Spang A."/>
            <person name="Saw J.H."/>
            <person name="Jorgensen S.L."/>
            <person name="Zaremba-Niedzwiedzka K."/>
            <person name="Martijn J."/>
            <person name="Lind A.E."/>
            <person name="van Eijk R."/>
            <person name="Schleper C."/>
            <person name="Guy L."/>
            <person name="Ettema T.J."/>
        </authorList>
    </citation>
    <scope>NUCLEOTIDE SEQUENCE</scope>
</reference>
<comment type="caution">
    <text evidence="1">The sequence shown here is derived from an EMBL/GenBank/DDBJ whole genome shotgun (WGS) entry which is preliminary data.</text>
</comment>
<sequence length="73" mass="8301">MLLLKRTRKQPPELNGKTPQWFQDWHNQHYLPAMSRISTNRKLIWILLASSLAGAVTGDNVDALDKIVYLLGG</sequence>
<protein>
    <submittedName>
        <fullName evidence="1">Uncharacterized protein</fullName>
    </submittedName>
</protein>
<evidence type="ECO:0000313" key="1">
    <source>
        <dbReference type="EMBL" id="KKN81707.1"/>
    </source>
</evidence>
<name>A0A0F9U318_9ZZZZ</name>
<dbReference type="AlphaFoldDB" id="A0A0F9U318"/>
<accession>A0A0F9U318</accession>
<proteinExistence type="predicted"/>